<gene>
    <name evidence="2" type="ORF">PTSG_11327</name>
</gene>
<organism evidence="3">
    <name type="scientific">Salpingoeca rosetta (strain ATCC 50818 / BSB-021)</name>
    <dbReference type="NCBI Taxonomy" id="946362"/>
    <lineage>
        <taxon>Eukaryota</taxon>
        <taxon>Choanoflagellata</taxon>
        <taxon>Craspedida</taxon>
        <taxon>Salpingoecidae</taxon>
        <taxon>Salpingoeca</taxon>
    </lineage>
</organism>
<feature type="compositionally biased region" description="Acidic residues" evidence="1">
    <location>
        <begin position="307"/>
        <end position="320"/>
    </location>
</feature>
<feature type="region of interest" description="Disordered" evidence="1">
    <location>
        <begin position="196"/>
        <end position="216"/>
    </location>
</feature>
<dbReference type="InParanoid" id="F2UT31"/>
<evidence type="ECO:0000256" key="1">
    <source>
        <dbReference type="SAM" id="MobiDB-lite"/>
    </source>
</evidence>
<dbReference type="RefSeq" id="XP_004987686.1">
    <property type="nucleotide sequence ID" value="XM_004987629.1"/>
</dbReference>
<dbReference type="AlphaFoldDB" id="F2UT31"/>
<name>F2UT31_SALR5</name>
<feature type="region of interest" description="Disordered" evidence="1">
    <location>
        <begin position="138"/>
        <end position="169"/>
    </location>
</feature>
<dbReference type="GeneID" id="16068211"/>
<dbReference type="Proteomes" id="UP000007799">
    <property type="component" value="Unassembled WGS sequence"/>
</dbReference>
<sequence length="320" mass="34221">MDDDVGMSWWSPGKHDGVLFGPTSPRFITPEKLAHNLQSSTPFHEAVNPSSSSAATASHAATTSTAAAHYDMSMSAAELSYLSTTSTDARHVWQSANSEILHLLATPLPGSIDLSTPRRASLLPASHLLDLNSPRPLDEFQTMPPAALPSTATTSTPAGPAAHGSRTRARELTFGKPETSHAEDSSLFLPLDVTSLDQEDHGGTSTGDNGRNNNIVISVKSSDNNTTSISNNTISISNNNNINNNSNNNNNNDGGGDLYQADQQNLRSPRQSVLDAFDEALAESMQDDDDRALERLLRRLDRQSEVGDLDEDSDDAGTRG</sequence>
<feature type="compositionally biased region" description="Low complexity" evidence="1">
    <location>
        <begin position="142"/>
        <end position="162"/>
    </location>
</feature>
<evidence type="ECO:0000313" key="2">
    <source>
        <dbReference type="EMBL" id="EGD81290.1"/>
    </source>
</evidence>
<feature type="region of interest" description="Disordered" evidence="1">
    <location>
        <begin position="298"/>
        <end position="320"/>
    </location>
</feature>
<feature type="region of interest" description="Disordered" evidence="1">
    <location>
        <begin position="236"/>
        <end position="261"/>
    </location>
</feature>
<keyword evidence="3" id="KW-1185">Reference proteome</keyword>
<feature type="compositionally biased region" description="Polar residues" evidence="1">
    <location>
        <begin position="206"/>
        <end position="216"/>
    </location>
</feature>
<reference evidence="2" key="1">
    <citation type="submission" date="2009-08" db="EMBL/GenBank/DDBJ databases">
        <title>Annotation of Salpingoeca rosetta.</title>
        <authorList>
            <consortium name="The Broad Institute Genome Sequencing Platform"/>
            <person name="Russ C."/>
            <person name="Cuomo C."/>
            <person name="Burger G."/>
            <person name="Gray M.W."/>
            <person name="Holland P.W.H."/>
            <person name="King N."/>
            <person name="Lang F.B.F."/>
            <person name="Roger A.J."/>
            <person name="Ruiz-Trillo I."/>
            <person name="Young S.K."/>
            <person name="Zeng Q."/>
            <person name="Gargeya S."/>
            <person name="Alvarado L."/>
            <person name="Berlin A."/>
            <person name="Chapman S.B."/>
            <person name="Chen Z."/>
            <person name="Freedman E."/>
            <person name="Gellesch M."/>
            <person name="Goldberg J."/>
            <person name="Griggs A."/>
            <person name="Gujja S."/>
            <person name="Heilman E."/>
            <person name="Heiman D."/>
            <person name="Howarth C."/>
            <person name="Mehta T."/>
            <person name="Neiman D."/>
            <person name="Pearson M."/>
            <person name="Roberts A."/>
            <person name="Saif S."/>
            <person name="Shea T."/>
            <person name="Shenoy N."/>
            <person name="Sisk P."/>
            <person name="Stolte C."/>
            <person name="Sykes S."/>
            <person name="White J."/>
            <person name="Yandava C."/>
            <person name="Haas B."/>
            <person name="Nusbaum C."/>
            <person name="Birren B."/>
        </authorList>
    </citation>
    <scope>NUCLEOTIDE SEQUENCE [LARGE SCALE GENOMIC DNA]</scope>
    <source>
        <strain evidence="2">ATCC 50818</strain>
    </source>
</reference>
<feature type="compositionally biased region" description="Low complexity" evidence="1">
    <location>
        <begin position="236"/>
        <end position="252"/>
    </location>
</feature>
<dbReference type="EMBL" id="GL832997">
    <property type="protein sequence ID" value="EGD81290.1"/>
    <property type="molecule type" value="Genomic_DNA"/>
</dbReference>
<dbReference type="KEGG" id="sre:PTSG_11327"/>
<accession>F2UT31</accession>
<evidence type="ECO:0000313" key="3">
    <source>
        <dbReference type="Proteomes" id="UP000007799"/>
    </source>
</evidence>
<protein>
    <submittedName>
        <fullName evidence="2">Uncharacterized protein</fullName>
    </submittedName>
</protein>
<proteinExistence type="predicted"/>